<feature type="signal peptide" evidence="6">
    <location>
        <begin position="1"/>
        <end position="24"/>
    </location>
</feature>
<dbReference type="Proteomes" id="UP000784793">
    <property type="component" value="Unassembled WGS sequence"/>
</dbReference>
<dbReference type="PROSITE" id="PS51257">
    <property type="entry name" value="PROKAR_LIPOPROTEIN"/>
    <property type="match status" value="1"/>
</dbReference>
<sequence>MKLRKLIPFLFLISLLAITFSACSTKGEENTAKHRVNIVTSTNIYADIAKNIVGKHGHVQAIIKNGDTDPHDFEPTTGSAKEVANANIVIANGLGYDDWMTNLANANDIHVVKVGNQLMGLKQGDNPHIWYNLNMPKKYVDYLVKTASEIDPKHAAYFKSNAASYLQKIDSIKKIAAKINGREDKPVYVSEPVFDYALERCHFKIGNQAFEEAVENETDPSAQVIHEMQVKIKAKKIAFFVNNIQASSSTVSGMVKLAEQHNIPVLDVRETMPNGISYYYWMKANYQKLFEIFLKADCKIKLNTSFKY</sequence>
<dbReference type="PRINTS" id="PR00691">
    <property type="entry name" value="ADHESINB"/>
</dbReference>
<feature type="chain" id="PRO_5038801379" evidence="6">
    <location>
        <begin position="25"/>
        <end position="308"/>
    </location>
</feature>
<organism evidence="7 8">
    <name type="scientific">Lactobacillus crispatus</name>
    <dbReference type="NCBI Taxonomy" id="47770"/>
    <lineage>
        <taxon>Bacteria</taxon>
        <taxon>Bacillati</taxon>
        <taxon>Bacillota</taxon>
        <taxon>Bacilli</taxon>
        <taxon>Lactobacillales</taxon>
        <taxon>Lactobacillaceae</taxon>
        <taxon>Lactobacillus</taxon>
    </lineage>
</organism>
<comment type="subcellular location">
    <subcellularLocation>
        <location evidence="1">Cell envelope</location>
    </subcellularLocation>
</comment>
<dbReference type="SUPFAM" id="SSF53807">
    <property type="entry name" value="Helical backbone' metal receptor"/>
    <property type="match status" value="1"/>
</dbReference>
<evidence type="ECO:0000256" key="2">
    <source>
        <dbReference type="ARBA" id="ARBA00022448"/>
    </source>
</evidence>
<comment type="caution">
    <text evidence="7">The sequence shown here is derived from an EMBL/GenBank/DDBJ whole genome shotgun (WGS) entry which is preliminary data.</text>
</comment>
<accession>A0A921K5Q2</accession>
<dbReference type="EMBL" id="DYXB01000097">
    <property type="protein sequence ID" value="HJF10434.1"/>
    <property type="molecule type" value="Genomic_DNA"/>
</dbReference>
<evidence type="ECO:0000256" key="3">
    <source>
        <dbReference type="ARBA" id="ARBA00022723"/>
    </source>
</evidence>
<dbReference type="InterPro" id="IPR006128">
    <property type="entry name" value="Lipoprotein_PsaA-like"/>
</dbReference>
<dbReference type="PRINTS" id="PR00690">
    <property type="entry name" value="ADHESNFAMILY"/>
</dbReference>
<name>A0A921K5Q2_9LACO</name>
<protein>
    <submittedName>
        <fullName evidence="7">Zinc ABC transporter substrate-binding protein</fullName>
    </submittedName>
</protein>
<dbReference type="InterPro" id="IPR050492">
    <property type="entry name" value="Bact_metal-bind_prot9"/>
</dbReference>
<evidence type="ECO:0000256" key="6">
    <source>
        <dbReference type="SAM" id="SignalP"/>
    </source>
</evidence>
<evidence type="ECO:0000256" key="1">
    <source>
        <dbReference type="ARBA" id="ARBA00004196"/>
    </source>
</evidence>
<keyword evidence="3" id="KW-0479">Metal-binding</keyword>
<dbReference type="InterPro" id="IPR006129">
    <property type="entry name" value="AdhesinB"/>
</dbReference>
<dbReference type="GO" id="GO:0046872">
    <property type="term" value="F:metal ion binding"/>
    <property type="evidence" value="ECO:0007669"/>
    <property type="project" value="UniProtKB-KW"/>
</dbReference>
<reference evidence="7" key="1">
    <citation type="journal article" date="2021" name="PeerJ">
        <title>Extensive microbial diversity within the chicken gut microbiome revealed by metagenomics and culture.</title>
        <authorList>
            <person name="Gilroy R."/>
            <person name="Ravi A."/>
            <person name="Getino M."/>
            <person name="Pursley I."/>
            <person name="Horton D.L."/>
            <person name="Alikhan N.F."/>
            <person name="Baker D."/>
            <person name="Gharbi K."/>
            <person name="Hall N."/>
            <person name="Watson M."/>
            <person name="Adriaenssens E.M."/>
            <person name="Foster-Nyarko E."/>
            <person name="Jarju S."/>
            <person name="Secka A."/>
            <person name="Antonio M."/>
            <person name="Oren A."/>
            <person name="Chaudhuri R.R."/>
            <person name="La Ragione R."/>
            <person name="Hildebrand F."/>
            <person name="Pallen M.J."/>
        </authorList>
    </citation>
    <scope>NUCLEOTIDE SEQUENCE</scope>
    <source>
        <strain evidence="7">CHK194-22301</strain>
    </source>
</reference>
<dbReference type="Pfam" id="PF01297">
    <property type="entry name" value="ZnuA"/>
    <property type="match status" value="1"/>
</dbReference>
<evidence type="ECO:0000313" key="8">
    <source>
        <dbReference type="Proteomes" id="UP000784793"/>
    </source>
</evidence>
<proteinExistence type="inferred from homology"/>
<reference evidence="7" key="2">
    <citation type="submission" date="2021-09" db="EMBL/GenBank/DDBJ databases">
        <authorList>
            <person name="Gilroy R."/>
        </authorList>
    </citation>
    <scope>NUCLEOTIDE SEQUENCE</scope>
    <source>
        <strain evidence="7">CHK194-22301</strain>
    </source>
</reference>
<dbReference type="PANTHER" id="PTHR42953">
    <property type="entry name" value="HIGH-AFFINITY ZINC UPTAKE SYSTEM PROTEIN ZNUA-RELATED"/>
    <property type="match status" value="1"/>
</dbReference>
<dbReference type="PANTHER" id="PTHR42953:SF1">
    <property type="entry name" value="METAL-BINDING PROTEIN HI_0362-RELATED"/>
    <property type="match status" value="1"/>
</dbReference>
<keyword evidence="2 5" id="KW-0813">Transport</keyword>
<dbReference type="AlphaFoldDB" id="A0A921K5Q2"/>
<dbReference type="GO" id="GO:0007155">
    <property type="term" value="P:cell adhesion"/>
    <property type="evidence" value="ECO:0007669"/>
    <property type="project" value="InterPro"/>
</dbReference>
<gene>
    <name evidence="7" type="ORF">K8V23_06595</name>
</gene>
<evidence type="ECO:0000256" key="4">
    <source>
        <dbReference type="ARBA" id="ARBA00022729"/>
    </source>
</evidence>
<evidence type="ECO:0000313" key="7">
    <source>
        <dbReference type="EMBL" id="HJF10434.1"/>
    </source>
</evidence>
<keyword evidence="4 6" id="KW-0732">Signal</keyword>
<dbReference type="Gene3D" id="3.40.50.1980">
    <property type="entry name" value="Nitrogenase molybdenum iron protein domain"/>
    <property type="match status" value="2"/>
</dbReference>
<evidence type="ECO:0000256" key="5">
    <source>
        <dbReference type="RuleBase" id="RU003512"/>
    </source>
</evidence>
<comment type="similarity">
    <text evidence="5">Belongs to the bacterial solute-binding protein 9 family.</text>
</comment>
<dbReference type="GO" id="GO:0030001">
    <property type="term" value="P:metal ion transport"/>
    <property type="evidence" value="ECO:0007669"/>
    <property type="project" value="InterPro"/>
</dbReference>
<dbReference type="InterPro" id="IPR006127">
    <property type="entry name" value="ZnuA-like"/>
</dbReference>
<dbReference type="GO" id="GO:0030313">
    <property type="term" value="C:cell envelope"/>
    <property type="evidence" value="ECO:0007669"/>
    <property type="project" value="UniProtKB-SubCell"/>
</dbReference>